<dbReference type="AlphaFoldDB" id="A0A9R1X7P4"/>
<dbReference type="Proteomes" id="UP000235145">
    <property type="component" value="Unassembled WGS sequence"/>
</dbReference>
<dbReference type="PANTHER" id="PTHR45979:SF30">
    <property type="entry name" value="NUCLEOTIDYLTRANSFERASE"/>
    <property type="match status" value="1"/>
</dbReference>
<dbReference type="Gene3D" id="1.10.1410.10">
    <property type="match status" value="1"/>
</dbReference>
<evidence type="ECO:0000313" key="3">
    <source>
        <dbReference type="Proteomes" id="UP000235145"/>
    </source>
</evidence>
<dbReference type="Pfam" id="PF26180">
    <property type="entry name" value="PAP-OAS1"/>
    <property type="match status" value="1"/>
</dbReference>
<protein>
    <recommendedName>
        <fullName evidence="1">PAP/OAS1 substrate-binding-related domain-containing protein</fullName>
    </recommendedName>
</protein>
<feature type="domain" description="PAP/OAS1 substrate-binding-related" evidence="1">
    <location>
        <begin position="25"/>
        <end position="175"/>
    </location>
</feature>
<evidence type="ECO:0000259" key="1">
    <source>
        <dbReference type="Pfam" id="PF26180"/>
    </source>
</evidence>
<organism evidence="2 3">
    <name type="scientific">Lactuca sativa</name>
    <name type="common">Garden lettuce</name>
    <dbReference type="NCBI Taxonomy" id="4236"/>
    <lineage>
        <taxon>Eukaryota</taxon>
        <taxon>Viridiplantae</taxon>
        <taxon>Streptophyta</taxon>
        <taxon>Embryophyta</taxon>
        <taxon>Tracheophyta</taxon>
        <taxon>Spermatophyta</taxon>
        <taxon>Magnoliopsida</taxon>
        <taxon>eudicotyledons</taxon>
        <taxon>Gunneridae</taxon>
        <taxon>Pentapetalae</taxon>
        <taxon>asterids</taxon>
        <taxon>campanulids</taxon>
        <taxon>Asterales</taxon>
        <taxon>Asteraceae</taxon>
        <taxon>Cichorioideae</taxon>
        <taxon>Cichorieae</taxon>
        <taxon>Lactucinae</taxon>
        <taxon>Lactuca</taxon>
    </lineage>
</organism>
<dbReference type="SUPFAM" id="SSF81631">
    <property type="entry name" value="PAP/OAS1 substrate-binding domain"/>
    <property type="match status" value="1"/>
</dbReference>
<dbReference type="InterPro" id="IPR058921">
    <property type="entry name" value="PAP/OAS1-rel"/>
</dbReference>
<dbReference type="EMBL" id="NBSK02000006">
    <property type="protein sequence ID" value="KAJ0198767.1"/>
    <property type="molecule type" value="Genomic_DNA"/>
</dbReference>
<proteinExistence type="predicted"/>
<name>A0A9R1X7P4_LACSA</name>
<dbReference type="PANTHER" id="PTHR45979">
    <property type="entry name" value="PAP/OAS1 SUBSTRATE-BINDING DOMAIN SUPERFAMILY"/>
    <property type="match status" value="1"/>
</dbReference>
<reference evidence="2 3" key="1">
    <citation type="journal article" date="2017" name="Nat. Commun.">
        <title>Genome assembly with in vitro proximity ligation data and whole-genome triplication in lettuce.</title>
        <authorList>
            <person name="Reyes-Chin-Wo S."/>
            <person name="Wang Z."/>
            <person name="Yang X."/>
            <person name="Kozik A."/>
            <person name="Arikit S."/>
            <person name="Song C."/>
            <person name="Xia L."/>
            <person name="Froenicke L."/>
            <person name="Lavelle D.O."/>
            <person name="Truco M.J."/>
            <person name="Xia R."/>
            <person name="Zhu S."/>
            <person name="Xu C."/>
            <person name="Xu H."/>
            <person name="Xu X."/>
            <person name="Cox K."/>
            <person name="Korf I."/>
            <person name="Meyers B.C."/>
            <person name="Michelmore R.W."/>
        </authorList>
    </citation>
    <scope>NUCLEOTIDE SEQUENCE [LARGE SCALE GENOMIC DNA]</scope>
    <source>
        <strain evidence="3">cv. Salinas</strain>
        <tissue evidence="2">Seedlings</tissue>
    </source>
</reference>
<comment type="caution">
    <text evidence="2">The sequence shown here is derived from an EMBL/GenBank/DDBJ whole genome shotgun (WGS) entry which is preliminary data.</text>
</comment>
<accession>A0A9R1X7P4</accession>
<dbReference type="InterPro" id="IPR058920">
    <property type="entry name" value="PAP-OAS1-bd-rel"/>
</dbReference>
<keyword evidence="3" id="KW-1185">Reference proteome</keyword>
<evidence type="ECO:0000313" key="2">
    <source>
        <dbReference type="EMBL" id="KAJ0198767.1"/>
    </source>
</evidence>
<gene>
    <name evidence="2" type="ORF">LSAT_V11C600337490</name>
</gene>
<sequence>MVDISFNQLGGLCTLCFLEEVDNLINHNHLFKRSIILIKAWCYYESRILGAHHGLISTYALETLVLYIFHVFNNSFVGPLKFVSNFDWENFCVNLWGPVPVSSLPDVTAEPPRKDSGELLLNKVFLDACSSLYAVFPGGQDNQGQTFVSKHFNVIDPLRVSNNLGRSVSKGIFFKFILSS</sequence>